<dbReference type="RefSeq" id="WP_059885016.1">
    <property type="nucleotide sequence ID" value="NZ_CABVPM010000014.1"/>
</dbReference>
<name>A0A6L3MZ67_9BURK</name>
<dbReference type="Proteomes" id="UP000473470">
    <property type="component" value="Unassembled WGS sequence"/>
</dbReference>
<keyword evidence="2" id="KW-0808">Transferase</keyword>
<dbReference type="PANTHER" id="PTHR22572">
    <property type="entry name" value="SUGAR-1-PHOSPHATE GUANYL TRANSFERASE"/>
    <property type="match status" value="1"/>
</dbReference>
<dbReference type="AlphaFoldDB" id="A0A6L3MZ67"/>
<feature type="domain" description="Nucleotidyl transferase" evidence="1">
    <location>
        <begin position="4"/>
        <end position="228"/>
    </location>
</feature>
<dbReference type="CDD" id="cd06915">
    <property type="entry name" value="NTP_transferase_WcbM_like"/>
    <property type="match status" value="1"/>
</dbReference>
<sequence>MIPAIVLAGGLGTRLRAVVPDLPKPMANVAEKPFLWWLLGYLRAHGVEQTYLSVGYKREAIAEYFGTQFGMMRVAYVPEESPLGTGGAIVNVFDSADVDSALVLNGDTISTLDIRKFVRDAQEAEADVAMAVARVEDISRYGAVQIDRTDNRVIGFTEKGIAGPGHINAGVYVVKRELFARFGLTGRFSFEGDLLAAHLGEMRVVAFDCVSRFIDIGVPEDYARAQTEVPAMIAGA</sequence>
<protein>
    <submittedName>
        <fullName evidence="2">NTP transferase domain-containing protein</fullName>
    </submittedName>
</protein>
<evidence type="ECO:0000313" key="3">
    <source>
        <dbReference type="Proteomes" id="UP000473470"/>
    </source>
</evidence>
<dbReference type="InterPro" id="IPR029044">
    <property type="entry name" value="Nucleotide-diphossugar_trans"/>
</dbReference>
<dbReference type="Gene3D" id="3.90.550.10">
    <property type="entry name" value="Spore Coat Polysaccharide Biosynthesis Protein SpsA, Chain A"/>
    <property type="match status" value="1"/>
</dbReference>
<organism evidence="2 3">
    <name type="scientific">Burkholderia stagnalis</name>
    <dbReference type="NCBI Taxonomy" id="1503054"/>
    <lineage>
        <taxon>Bacteria</taxon>
        <taxon>Pseudomonadati</taxon>
        <taxon>Pseudomonadota</taxon>
        <taxon>Betaproteobacteria</taxon>
        <taxon>Burkholderiales</taxon>
        <taxon>Burkholderiaceae</taxon>
        <taxon>Burkholderia</taxon>
        <taxon>Burkholderia cepacia complex</taxon>
    </lineage>
</organism>
<dbReference type="EMBL" id="VZOK01000012">
    <property type="protein sequence ID" value="KAB0638882.1"/>
    <property type="molecule type" value="Genomic_DNA"/>
</dbReference>
<dbReference type="Pfam" id="PF00483">
    <property type="entry name" value="NTP_transferase"/>
    <property type="match status" value="1"/>
</dbReference>
<comment type="caution">
    <text evidence="2">The sequence shown here is derived from an EMBL/GenBank/DDBJ whole genome shotgun (WGS) entry which is preliminary data.</text>
</comment>
<reference evidence="2 3" key="1">
    <citation type="submission" date="2019-09" db="EMBL/GenBank/DDBJ databases">
        <title>Draft genome sequences of 48 bacterial type strains from the CCUG.</title>
        <authorList>
            <person name="Tunovic T."/>
            <person name="Pineiro-Iglesias B."/>
            <person name="Unosson C."/>
            <person name="Inganas E."/>
            <person name="Ohlen M."/>
            <person name="Cardew S."/>
            <person name="Jensie-Markopoulos S."/>
            <person name="Salva-Serra F."/>
            <person name="Jaen-Luchoro D."/>
            <person name="Karlsson R."/>
            <person name="Svensson-Stadler L."/>
            <person name="Chun J."/>
            <person name="Moore E."/>
        </authorList>
    </citation>
    <scope>NUCLEOTIDE SEQUENCE [LARGE SCALE GENOMIC DNA]</scope>
    <source>
        <strain evidence="2 3">CCUG 65686</strain>
    </source>
</reference>
<evidence type="ECO:0000313" key="2">
    <source>
        <dbReference type="EMBL" id="KAB0638882.1"/>
    </source>
</evidence>
<proteinExistence type="predicted"/>
<dbReference type="GO" id="GO:0016740">
    <property type="term" value="F:transferase activity"/>
    <property type="evidence" value="ECO:0007669"/>
    <property type="project" value="UniProtKB-KW"/>
</dbReference>
<gene>
    <name evidence="2" type="ORF">F7R25_10415</name>
</gene>
<dbReference type="InterPro" id="IPR050486">
    <property type="entry name" value="Mannose-1P_guanyltransferase"/>
</dbReference>
<dbReference type="SUPFAM" id="SSF53448">
    <property type="entry name" value="Nucleotide-diphospho-sugar transferases"/>
    <property type="match status" value="1"/>
</dbReference>
<dbReference type="InterPro" id="IPR005835">
    <property type="entry name" value="NTP_transferase_dom"/>
</dbReference>
<accession>A0A6L3MZ67</accession>
<evidence type="ECO:0000259" key="1">
    <source>
        <dbReference type="Pfam" id="PF00483"/>
    </source>
</evidence>